<keyword evidence="4" id="KW-1185">Reference proteome</keyword>
<evidence type="ECO:0000313" key="3">
    <source>
        <dbReference type="EMBL" id="MBE9115220.1"/>
    </source>
</evidence>
<dbReference type="RefSeq" id="WP_194028304.1">
    <property type="nucleotide sequence ID" value="NZ_JADEWZ010000005.1"/>
</dbReference>
<evidence type="ECO:0000313" key="4">
    <source>
        <dbReference type="Proteomes" id="UP000654482"/>
    </source>
</evidence>
<evidence type="ECO:0000256" key="2">
    <source>
        <dbReference type="SAM" id="Phobius"/>
    </source>
</evidence>
<evidence type="ECO:0008006" key="5">
    <source>
        <dbReference type="Google" id="ProtNLM"/>
    </source>
</evidence>
<comment type="caution">
    <text evidence="3">The sequence shown here is derived from an EMBL/GenBank/DDBJ whole genome shotgun (WGS) entry which is preliminary data.</text>
</comment>
<sequence>MSPSPKNLATPRRRRLRKPIAPEPLRRTPATRNSSLRHPTPHPARKVERLPLRSPQQPPLLRTLLFLQHASSFVTFSLFGVVLCIYASTVYLQQQWSEAYQKLENLQRETRNLTAADEILKNQLAKQAQNPDAGLVMPSPDNNIYLSPSTQTSTPEPAASPKPETPQPSNVPLGY</sequence>
<feature type="region of interest" description="Disordered" evidence="1">
    <location>
        <begin position="126"/>
        <end position="175"/>
    </location>
</feature>
<gene>
    <name evidence="3" type="ORF">IQ249_04830</name>
</gene>
<dbReference type="EMBL" id="JADEWZ010000005">
    <property type="protein sequence ID" value="MBE9115220.1"/>
    <property type="molecule type" value="Genomic_DNA"/>
</dbReference>
<keyword evidence="2" id="KW-1133">Transmembrane helix</keyword>
<accession>A0A8J7DUZ0</accession>
<dbReference type="AlphaFoldDB" id="A0A8J7DUZ0"/>
<feature type="compositionally biased region" description="Polar residues" evidence="1">
    <location>
        <begin position="140"/>
        <end position="155"/>
    </location>
</feature>
<keyword evidence="2" id="KW-0472">Membrane</keyword>
<feature type="transmembrane region" description="Helical" evidence="2">
    <location>
        <begin position="70"/>
        <end position="92"/>
    </location>
</feature>
<keyword evidence="2" id="KW-0812">Transmembrane</keyword>
<protein>
    <recommendedName>
        <fullName evidence="5">Cell division protein FtsL</fullName>
    </recommendedName>
</protein>
<proteinExistence type="predicted"/>
<dbReference type="Proteomes" id="UP000654482">
    <property type="component" value="Unassembled WGS sequence"/>
</dbReference>
<feature type="region of interest" description="Disordered" evidence="1">
    <location>
        <begin position="1"/>
        <end position="54"/>
    </location>
</feature>
<reference evidence="3" key="1">
    <citation type="submission" date="2020-10" db="EMBL/GenBank/DDBJ databases">
        <authorList>
            <person name="Castelo-Branco R."/>
            <person name="Eusebio N."/>
            <person name="Adriana R."/>
            <person name="Vieira A."/>
            <person name="Brugerolle De Fraissinette N."/>
            <person name="Rezende De Castro R."/>
            <person name="Schneider M.P."/>
            <person name="Vasconcelos V."/>
            <person name="Leao P.N."/>
        </authorList>
    </citation>
    <scope>NUCLEOTIDE SEQUENCE</scope>
    <source>
        <strain evidence="3">LEGE 07157</strain>
    </source>
</reference>
<organism evidence="3 4">
    <name type="scientific">Lusitaniella coriacea LEGE 07157</name>
    <dbReference type="NCBI Taxonomy" id="945747"/>
    <lineage>
        <taxon>Bacteria</taxon>
        <taxon>Bacillati</taxon>
        <taxon>Cyanobacteriota</taxon>
        <taxon>Cyanophyceae</taxon>
        <taxon>Spirulinales</taxon>
        <taxon>Lusitaniellaceae</taxon>
        <taxon>Lusitaniella</taxon>
    </lineage>
</organism>
<evidence type="ECO:0000256" key="1">
    <source>
        <dbReference type="SAM" id="MobiDB-lite"/>
    </source>
</evidence>
<name>A0A8J7DUZ0_9CYAN</name>